<dbReference type="PROSITE" id="PS50158">
    <property type="entry name" value="ZF_CCHC"/>
    <property type="match status" value="1"/>
</dbReference>
<accession>A0A5C7H399</accession>
<dbReference type="AlphaFoldDB" id="A0A5C7H399"/>
<dbReference type="PANTHER" id="PTHR31286">
    <property type="entry name" value="GLYCINE-RICH CELL WALL STRUCTURAL PROTEIN 1.8-LIKE"/>
    <property type="match status" value="1"/>
</dbReference>
<dbReference type="InterPro" id="IPR005135">
    <property type="entry name" value="Endo/exonuclease/phosphatase"/>
</dbReference>
<proteinExistence type="predicted"/>
<dbReference type="GO" id="GO:0008270">
    <property type="term" value="F:zinc ion binding"/>
    <property type="evidence" value="ECO:0007669"/>
    <property type="project" value="UniProtKB-KW"/>
</dbReference>
<keyword evidence="1" id="KW-0479">Metal-binding</keyword>
<dbReference type="Pfam" id="PF03372">
    <property type="entry name" value="Exo_endo_phos"/>
    <property type="match status" value="1"/>
</dbReference>
<dbReference type="InterPro" id="IPR036691">
    <property type="entry name" value="Endo/exonu/phosph_ase_sf"/>
</dbReference>
<evidence type="ECO:0000256" key="2">
    <source>
        <dbReference type="SAM" id="MobiDB-lite"/>
    </source>
</evidence>
<keyword evidence="1" id="KW-0863">Zinc-finger</keyword>
<reference evidence="5" key="1">
    <citation type="journal article" date="2019" name="Gigascience">
        <title>De novo genome assembly of the endangered Acer yangbiense, a plant species with extremely small populations endemic to Yunnan Province, China.</title>
        <authorList>
            <person name="Yang J."/>
            <person name="Wariss H.M."/>
            <person name="Tao L."/>
            <person name="Zhang R."/>
            <person name="Yun Q."/>
            <person name="Hollingsworth P."/>
            <person name="Dao Z."/>
            <person name="Luo G."/>
            <person name="Guo H."/>
            <person name="Ma Y."/>
            <person name="Sun W."/>
        </authorList>
    </citation>
    <scope>NUCLEOTIDE SEQUENCE [LARGE SCALE GENOMIC DNA]</scope>
    <source>
        <strain evidence="5">cv. Malutang</strain>
    </source>
</reference>
<dbReference type="PANTHER" id="PTHR31286:SF167">
    <property type="entry name" value="OS09G0268800 PROTEIN"/>
    <property type="match status" value="1"/>
</dbReference>
<dbReference type="EMBL" id="VAHF01000011">
    <property type="protein sequence ID" value="TXG51391.1"/>
    <property type="molecule type" value="Genomic_DNA"/>
</dbReference>
<organism evidence="4 5">
    <name type="scientific">Acer yangbiense</name>
    <dbReference type="NCBI Taxonomy" id="1000413"/>
    <lineage>
        <taxon>Eukaryota</taxon>
        <taxon>Viridiplantae</taxon>
        <taxon>Streptophyta</taxon>
        <taxon>Embryophyta</taxon>
        <taxon>Tracheophyta</taxon>
        <taxon>Spermatophyta</taxon>
        <taxon>Magnoliopsida</taxon>
        <taxon>eudicotyledons</taxon>
        <taxon>Gunneridae</taxon>
        <taxon>Pentapetalae</taxon>
        <taxon>rosids</taxon>
        <taxon>malvids</taxon>
        <taxon>Sapindales</taxon>
        <taxon>Sapindaceae</taxon>
        <taxon>Hippocastanoideae</taxon>
        <taxon>Acereae</taxon>
        <taxon>Acer</taxon>
    </lineage>
</organism>
<sequence>MCSSKIEKLYGNISLVDKDEVVLEMTEVSRMDGVDDVDWCLVGKVLLGKKVNREAFKDRNRVWRRGPWHFGNSLIALEKPIDTGNISKLGFNRANFWIQIHDIPILCMNRRTARWLAEQLGEVVEILLESRDCWGKFMRVKVSIDITKPLKRWLKLKSGTSEEIIMVGLKYERLLHFCYACGRIGHGIKECMDEVARKAGTPTKFGSWLKASTFEKGRPRFNSKGSGGSSDRSRSLGASRDTTKDGPVSVRPKSLTSHGDIIVSVMAAAQSLTNEIQLETLIFDRVNGPLIANDMCVDGSEAGFIRLSKELAQPSRGTSIRPPTALEAQDLSGLILPLVISQSKPGIQVTGIISSPLHRILGVKQSIQKTFRGKPAFLHQQRTVLYPSWVKVPRYFVLRPPLRLLINVLHLPLWAPGTMIGLSWNVRGLGNPCAIAALLRLLKHHSPGLVFLSETKSNSFKAERIRVSLDFNGSLCVDSVGNSDGLLLLWKHSNKVLVVSFSSGHIDARVCKEDGFLWRFIGFYGEPNASKRHVSWALLRRLKDINNLPWVCGSDFNERLSMNDKVGGSNSSVSSMIQFRQVVDYCNLTDLGFFGPSLTWNNIRDGRDNIQERLDRFLYLKMVCLG</sequence>
<evidence type="ECO:0000259" key="3">
    <source>
        <dbReference type="PROSITE" id="PS50158"/>
    </source>
</evidence>
<keyword evidence="5" id="KW-1185">Reference proteome</keyword>
<dbReference type="Gene3D" id="3.60.10.10">
    <property type="entry name" value="Endonuclease/exonuclease/phosphatase"/>
    <property type="match status" value="1"/>
</dbReference>
<name>A0A5C7H399_9ROSI</name>
<feature type="region of interest" description="Disordered" evidence="2">
    <location>
        <begin position="217"/>
        <end position="253"/>
    </location>
</feature>
<dbReference type="SUPFAM" id="SSF56219">
    <property type="entry name" value="DNase I-like"/>
    <property type="match status" value="1"/>
</dbReference>
<dbReference type="GO" id="GO:0003824">
    <property type="term" value="F:catalytic activity"/>
    <property type="evidence" value="ECO:0007669"/>
    <property type="project" value="InterPro"/>
</dbReference>
<feature type="domain" description="CCHC-type" evidence="3">
    <location>
        <begin position="178"/>
        <end position="191"/>
    </location>
</feature>
<evidence type="ECO:0000256" key="1">
    <source>
        <dbReference type="PROSITE-ProRule" id="PRU00047"/>
    </source>
</evidence>
<dbReference type="Pfam" id="PF14392">
    <property type="entry name" value="zf-CCHC_4"/>
    <property type="match status" value="1"/>
</dbReference>
<evidence type="ECO:0000313" key="5">
    <source>
        <dbReference type="Proteomes" id="UP000323000"/>
    </source>
</evidence>
<gene>
    <name evidence="4" type="ORF">EZV62_023915</name>
</gene>
<evidence type="ECO:0000313" key="4">
    <source>
        <dbReference type="EMBL" id="TXG51391.1"/>
    </source>
</evidence>
<keyword evidence="1" id="KW-0862">Zinc</keyword>
<dbReference type="InterPro" id="IPR040256">
    <property type="entry name" value="At4g02000-like"/>
</dbReference>
<dbReference type="InterPro" id="IPR025836">
    <property type="entry name" value="Zn_knuckle_CX2CX4HX4C"/>
</dbReference>
<comment type="caution">
    <text evidence="4">The sequence shown here is derived from an EMBL/GenBank/DDBJ whole genome shotgun (WGS) entry which is preliminary data.</text>
</comment>
<dbReference type="GO" id="GO:0003676">
    <property type="term" value="F:nucleic acid binding"/>
    <property type="evidence" value="ECO:0007669"/>
    <property type="project" value="InterPro"/>
</dbReference>
<protein>
    <recommendedName>
        <fullName evidence="3">CCHC-type domain-containing protein</fullName>
    </recommendedName>
</protein>
<dbReference type="Proteomes" id="UP000323000">
    <property type="component" value="Chromosome 11"/>
</dbReference>
<dbReference type="OrthoDB" id="1749390at2759"/>
<dbReference type="InterPro" id="IPR001878">
    <property type="entry name" value="Znf_CCHC"/>
</dbReference>